<dbReference type="KEGG" id="apln:108735640"/>
<dbReference type="AlphaFoldDB" id="A0A1W4WGW5"/>
<dbReference type="GeneID" id="108735640"/>
<gene>
    <name evidence="4" type="primary">LOC108735640</name>
</gene>
<feature type="domain" description="Rho-GAP" evidence="2">
    <location>
        <begin position="69"/>
        <end position="260"/>
    </location>
</feature>
<evidence type="ECO:0000256" key="1">
    <source>
        <dbReference type="ARBA" id="ARBA00022468"/>
    </source>
</evidence>
<dbReference type="Gene3D" id="1.10.555.10">
    <property type="entry name" value="Rho GTPase activation protein"/>
    <property type="match status" value="1"/>
</dbReference>
<dbReference type="PANTHER" id="PTHR14963:SF7">
    <property type="entry name" value="RHO GTPASE-ACTIVATING PROTEIN 19"/>
    <property type="match status" value="1"/>
</dbReference>
<evidence type="ECO:0000259" key="2">
    <source>
        <dbReference type="PROSITE" id="PS50238"/>
    </source>
</evidence>
<dbReference type="RefSeq" id="XP_018323191.1">
    <property type="nucleotide sequence ID" value="XM_018467689.2"/>
</dbReference>
<dbReference type="PROSITE" id="PS50238">
    <property type="entry name" value="RHOGAP"/>
    <property type="match status" value="1"/>
</dbReference>
<dbReference type="Pfam" id="PF00620">
    <property type="entry name" value="RhoGAP"/>
    <property type="match status" value="1"/>
</dbReference>
<proteinExistence type="predicted"/>
<dbReference type="GO" id="GO:0051056">
    <property type="term" value="P:regulation of small GTPase mediated signal transduction"/>
    <property type="evidence" value="ECO:0007669"/>
    <property type="project" value="TreeGrafter"/>
</dbReference>
<accession>A0A1W4WGW5</accession>
<dbReference type="PANTHER" id="PTHR14963">
    <property type="entry name" value="RHO GTPASE ACTIVATING PROTEIN 18,19-RELATED"/>
    <property type="match status" value="1"/>
</dbReference>
<dbReference type="SUPFAM" id="SSF48350">
    <property type="entry name" value="GTPase activation domain, GAP"/>
    <property type="match status" value="1"/>
</dbReference>
<dbReference type="InParanoid" id="A0A1W4WGW5"/>
<dbReference type="InterPro" id="IPR008936">
    <property type="entry name" value="Rho_GTPase_activation_prot"/>
</dbReference>
<dbReference type="GO" id="GO:0005737">
    <property type="term" value="C:cytoplasm"/>
    <property type="evidence" value="ECO:0007669"/>
    <property type="project" value="TreeGrafter"/>
</dbReference>
<dbReference type="Proteomes" id="UP000192223">
    <property type="component" value="Unplaced"/>
</dbReference>
<keyword evidence="3" id="KW-1185">Reference proteome</keyword>
<dbReference type="SMART" id="SM00324">
    <property type="entry name" value="RhoGAP"/>
    <property type="match status" value="1"/>
</dbReference>
<sequence length="671" mass="75968">MSSQSIAISNLAEKLRCDNYHQFNVLVRMHLSFVLDFHTTDGLISEKNKLKKWPFYKKSKHNSKAIVDGALTTQEGISQVYQLIEFLKKEQNITCVGIFRRTGSLTRQQALKNLLIQGSELCLENSKFSVHDCASVLKGFLAELSEPLLTDAHFPAYCQLAELFGTTRRPMQEVRLLRTLQLLLLLLPLENRELLRNLLDLLHLTAFFENHNKMCADSLATLFTPHLLCPRKLSPENLHINSQNLSGIVSFMIKKSPELFDIPPKLAVDIKAYYTEKEKTKLQSLRWEVNESICDTAKTVYSFVDHEKTTKENQSNPTETALAQLYAHIQSLPESSKKRKLIKQFNKENGQGIPLQVLRCVTGISPGEKTVGSSLKKIRSFAKTMKTNRFGSQRSFSDEFLSSVSNVPRLRLFCANCDENSDGTTSEKNNLVTHICNSCDSCFITDDVSPISEKRSKSDLNLSSSIDCITSTPVSYFQQRPYLENVTGTFTPTDDRESLSDSPITRSTHRMSKTMQETMMTPRSRKPLLLVSGTNLTNFPKLKTCENMNSLDEVSKSEMKNKISLRRSRSVSSLNSAKDEKELSSLSKTFINYTNKGSIILASSSEVMFVDVNDLSPNEMGSPLSDCLNGKKVQESFNHYEKEDVKYQKQLVLQSQRYDENGKPTVYETSF</sequence>
<name>A0A1W4WGW5_AGRPL</name>
<dbReference type="GO" id="GO:0005096">
    <property type="term" value="F:GTPase activator activity"/>
    <property type="evidence" value="ECO:0007669"/>
    <property type="project" value="UniProtKB-KW"/>
</dbReference>
<dbReference type="FunCoup" id="A0A1W4WGW5">
    <property type="interactions" value="149"/>
</dbReference>
<reference evidence="4" key="1">
    <citation type="submission" date="2025-08" db="UniProtKB">
        <authorList>
            <consortium name="RefSeq"/>
        </authorList>
    </citation>
    <scope>IDENTIFICATION</scope>
    <source>
        <tissue evidence="4">Entire body</tissue>
    </source>
</reference>
<dbReference type="GO" id="GO:0007165">
    <property type="term" value="P:signal transduction"/>
    <property type="evidence" value="ECO:0007669"/>
    <property type="project" value="InterPro"/>
</dbReference>
<protein>
    <submittedName>
        <fullName evidence="4">Rho GTPase-activating protein 19-like isoform X1</fullName>
    </submittedName>
</protein>
<dbReference type="InterPro" id="IPR000198">
    <property type="entry name" value="RhoGAP_dom"/>
</dbReference>
<dbReference type="STRING" id="224129.A0A1W4WGW5"/>
<dbReference type="OrthoDB" id="10061772at2759"/>
<evidence type="ECO:0000313" key="3">
    <source>
        <dbReference type="Proteomes" id="UP000192223"/>
    </source>
</evidence>
<organism evidence="3 4">
    <name type="scientific">Agrilus planipennis</name>
    <name type="common">Emerald ash borer</name>
    <name type="synonym">Agrilus marcopoli</name>
    <dbReference type="NCBI Taxonomy" id="224129"/>
    <lineage>
        <taxon>Eukaryota</taxon>
        <taxon>Metazoa</taxon>
        <taxon>Ecdysozoa</taxon>
        <taxon>Arthropoda</taxon>
        <taxon>Hexapoda</taxon>
        <taxon>Insecta</taxon>
        <taxon>Pterygota</taxon>
        <taxon>Neoptera</taxon>
        <taxon>Endopterygota</taxon>
        <taxon>Coleoptera</taxon>
        <taxon>Polyphaga</taxon>
        <taxon>Elateriformia</taxon>
        <taxon>Buprestoidea</taxon>
        <taxon>Buprestidae</taxon>
        <taxon>Agrilinae</taxon>
        <taxon>Agrilus</taxon>
    </lineage>
</organism>
<keyword evidence="1" id="KW-0343">GTPase activation</keyword>
<evidence type="ECO:0000313" key="4">
    <source>
        <dbReference type="RefSeq" id="XP_018323191.1"/>
    </source>
</evidence>